<sequence>MNAHGAGQSSGDCPYLNSADPGSIIEPLTPKLLVSHSQFLRPREDSVPRPRTLRTAIASAAVIAVLAALPVPATQASPQAKPQAAPAAAPVDYCANQCRDILPPGQNGNATFTDLLGFKALGIRPPHFSDTVKPYQDLVWNSQNIQDDGLAPYFDDASFGVKPDDVASTIQPRSDVTIVRDKSRGIPHITGTTRLGTMFGAGFAGAQDRLFVMDVFRHLGRGQLTPFAGGAAGNRAFEQEFWRTAPYTEADLQRQFDDADELYGAEGVKMQQDIQAWVDGVNHYINTIGIAYPGEYVALGLNWPTSQWKVTDVVATAAVVAGIFGTGGGGEVNSALALLEAQAKYGVAQGTKVWESFRSQNDPEASTTVHNGASFPYGTTGPNPAGRAMPDRGSVTPEPEVINQTVNKKAAAQSPTKRAAPKGSEKLKGIFDGGVFPEGYGKKAMSNALLVSGAHTESGNPVAVYGPQTGYFAPQLLMRQELQGPGVSTRGIAFSGLNFYTLIGRGQDYSWSATSAGQDITDTFAVPLCEPNGGTPTKNSTYYVFRGECQPIERLERNNAWYSSLGSSEPAGSYTLVALRTKFGIVTHRGTVGGKPVLFTKNRSTYGNDAGSALGFMQFNDPEKMKSAADFKKAAESIGYTFNWFYTDKNSIAYYNSGDNPVRAAGADPNLPTWSTYEWKGWNSATNRATYTPPAEHPQVVNQDYLTSWNNKQAPGFSAADSQWGYNGLYRNQPLDDRIKSVINSGGKFTRGKLVEAMESAATVDLRADYVLPYLLRVLKSAPITDPAVADAVAKLTAWQQSGSHRKTPNASSKTYDNAEAIRILDAWWPILVPAQFKDLGPDLYGALVANLKIDERPSAQGSAFQSGWWGFVQRDLRKVLGDPVKAAQPVTYCGSGALAACRSVLTDSLLAATKVPAATTYPASAGCAAGDQFCADQIEHQPMGGITQDRMAWVNRPTYQQVIEFPAHRGDDVSNVAQGKTATASSHETGAYNSPPANAVDGNPGTRWASDWSDPQWLSIDLGSTQQVGRVVLNWEKAYAKGYRVEVSTDGSTWRQVFATTTGNGGEDVVRFPATQARYVKVTGTQRATSYGYSLYEMQAFRQ</sequence>
<reference evidence="6 7" key="1">
    <citation type="submission" date="2019-03" db="EMBL/GenBank/DDBJ databases">
        <title>Draft genome sequences of novel Actinobacteria.</title>
        <authorList>
            <person name="Sahin N."/>
            <person name="Ay H."/>
            <person name="Saygin H."/>
        </authorList>
    </citation>
    <scope>NUCLEOTIDE SEQUENCE [LARGE SCALE GENOMIC DNA]</scope>
    <source>
        <strain evidence="6 7">JCM 13523</strain>
    </source>
</reference>
<dbReference type="Pfam" id="PF01804">
    <property type="entry name" value="Penicil_amidase"/>
    <property type="match status" value="1"/>
</dbReference>
<keyword evidence="3" id="KW-0865">Zymogen</keyword>
<dbReference type="Pfam" id="PF00754">
    <property type="entry name" value="F5_F8_type_C"/>
    <property type="match status" value="1"/>
</dbReference>
<feature type="compositionally biased region" description="Polar residues" evidence="4">
    <location>
        <begin position="362"/>
        <end position="371"/>
    </location>
</feature>
<dbReference type="InterPro" id="IPR008979">
    <property type="entry name" value="Galactose-bd-like_sf"/>
</dbReference>
<dbReference type="SMART" id="SM00231">
    <property type="entry name" value="FA58C"/>
    <property type="match status" value="1"/>
</dbReference>
<dbReference type="EMBL" id="SMKX01000091">
    <property type="protein sequence ID" value="TDD54913.1"/>
    <property type="molecule type" value="Genomic_DNA"/>
</dbReference>
<feature type="domain" description="F5/8 type C" evidence="5">
    <location>
        <begin position="965"/>
        <end position="1104"/>
    </location>
</feature>
<proteinExistence type="inferred from homology"/>
<dbReference type="Gene3D" id="1.10.287.150">
    <property type="match status" value="1"/>
</dbReference>
<dbReference type="Gene3D" id="1.10.1400.10">
    <property type="match status" value="1"/>
</dbReference>
<dbReference type="GO" id="GO:0017000">
    <property type="term" value="P:antibiotic biosynthetic process"/>
    <property type="evidence" value="ECO:0007669"/>
    <property type="project" value="InterPro"/>
</dbReference>
<name>A0A4R4Z9K0_9ACTN</name>
<dbReference type="PANTHER" id="PTHR34218">
    <property type="entry name" value="PEPTIDASE S45 PENICILLIN AMIDASE"/>
    <property type="match status" value="1"/>
</dbReference>
<dbReference type="Proteomes" id="UP000295124">
    <property type="component" value="Unassembled WGS sequence"/>
</dbReference>
<dbReference type="InterPro" id="IPR043146">
    <property type="entry name" value="Penicillin_amidase_N_B-knob"/>
</dbReference>
<dbReference type="GO" id="GO:0016811">
    <property type="term" value="F:hydrolase activity, acting on carbon-nitrogen (but not peptide) bonds, in linear amides"/>
    <property type="evidence" value="ECO:0007669"/>
    <property type="project" value="InterPro"/>
</dbReference>
<keyword evidence="2" id="KW-0378">Hydrolase</keyword>
<comment type="similarity">
    <text evidence="1">Belongs to the peptidase S45 family.</text>
</comment>
<protein>
    <submittedName>
        <fullName evidence="6">Penicillin acylase family protein</fullName>
    </submittedName>
</protein>
<dbReference type="InterPro" id="IPR000421">
    <property type="entry name" value="FA58C"/>
</dbReference>
<accession>A0A4R4Z9K0</accession>
<comment type="caution">
    <text evidence="6">The sequence shown here is derived from an EMBL/GenBank/DDBJ whole genome shotgun (WGS) entry which is preliminary data.</text>
</comment>
<dbReference type="Gene3D" id="2.30.120.10">
    <property type="match status" value="1"/>
</dbReference>
<dbReference type="AlphaFoldDB" id="A0A4R4Z9K0"/>
<evidence type="ECO:0000256" key="3">
    <source>
        <dbReference type="ARBA" id="ARBA00023145"/>
    </source>
</evidence>
<evidence type="ECO:0000256" key="4">
    <source>
        <dbReference type="SAM" id="MobiDB-lite"/>
    </source>
</evidence>
<evidence type="ECO:0000313" key="6">
    <source>
        <dbReference type="EMBL" id="TDD54913.1"/>
    </source>
</evidence>
<evidence type="ECO:0000256" key="2">
    <source>
        <dbReference type="ARBA" id="ARBA00022801"/>
    </source>
</evidence>
<dbReference type="PANTHER" id="PTHR34218:SF4">
    <property type="entry name" value="ACYL-HOMOSERINE LACTONE ACYLASE QUIP"/>
    <property type="match status" value="1"/>
</dbReference>
<organism evidence="6 7">
    <name type="scientific">Kribbella antibiotica</name>
    <dbReference type="NCBI Taxonomy" id="190195"/>
    <lineage>
        <taxon>Bacteria</taxon>
        <taxon>Bacillati</taxon>
        <taxon>Actinomycetota</taxon>
        <taxon>Actinomycetes</taxon>
        <taxon>Propionibacteriales</taxon>
        <taxon>Kribbellaceae</taxon>
        <taxon>Kribbella</taxon>
    </lineage>
</organism>
<keyword evidence="7" id="KW-1185">Reference proteome</keyword>
<dbReference type="Gene3D" id="2.60.120.260">
    <property type="entry name" value="Galactose-binding domain-like"/>
    <property type="match status" value="1"/>
</dbReference>
<dbReference type="InterPro" id="IPR029055">
    <property type="entry name" value="Ntn_hydrolases_N"/>
</dbReference>
<dbReference type="Gene3D" id="1.10.439.10">
    <property type="entry name" value="Penicillin Amidohydrolase, domain 1"/>
    <property type="match status" value="1"/>
</dbReference>
<dbReference type="InterPro" id="IPR023343">
    <property type="entry name" value="Penicillin_amidase_dom1"/>
</dbReference>
<dbReference type="Gene3D" id="3.60.20.10">
    <property type="entry name" value="Glutamine Phosphoribosylpyrophosphate, subunit 1, domain 1"/>
    <property type="match status" value="1"/>
</dbReference>
<dbReference type="InterPro" id="IPR043147">
    <property type="entry name" value="Penicillin_amidase_A-knob"/>
</dbReference>
<dbReference type="PROSITE" id="PS50022">
    <property type="entry name" value="FA58C_3"/>
    <property type="match status" value="1"/>
</dbReference>
<gene>
    <name evidence="6" type="ORF">E1263_26650</name>
</gene>
<feature type="region of interest" description="Disordered" evidence="4">
    <location>
        <begin position="362"/>
        <end position="382"/>
    </location>
</feature>
<dbReference type="SUPFAM" id="SSF49785">
    <property type="entry name" value="Galactose-binding domain-like"/>
    <property type="match status" value="1"/>
</dbReference>
<evidence type="ECO:0000313" key="7">
    <source>
        <dbReference type="Proteomes" id="UP000295124"/>
    </source>
</evidence>
<evidence type="ECO:0000256" key="1">
    <source>
        <dbReference type="ARBA" id="ARBA00006586"/>
    </source>
</evidence>
<dbReference type="OrthoDB" id="5240333at2"/>
<dbReference type="InterPro" id="IPR002692">
    <property type="entry name" value="S45"/>
</dbReference>
<evidence type="ECO:0000259" key="5">
    <source>
        <dbReference type="PROSITE" id="PS50022"/>
    </source>
</evidence>
<dbReference type="SUPFAM" id="SSF56235">
    <property type="entry name" value="N-terminal nucleophile aminohydrolases (Ntn hydrolases)"/>
    <property type="match status" value="1"/>
</dbReference>